<accession>A0A7L4ZV99</accession>
<dbReference type="SUPFAM" id="SSF53448">
    <property type="entry name" value="Nucleotide-diphospho-sugar transferases"/>
    <property type="match status" value="1"/>
</dbReference>
<dbReference type="InterPro" id="IPR029044">
    <property type="entry name" value="Nucleotide-diphossugar_trans"/>
</dbReference>
<keyword evidence="3" id="KW-1185">Reference proteome</keyword>
<dbReference type="InterPro" id="IPR001173">
    <property type="entry name" value="Glyco_trans_2-like"/>
</dbReference>
<feature type="domain" description="Glycosyltransferase 2-like" evidence="1">
    <location>
        <begin position="57"/>
        <end position="180"/>
    </location>
</feature>
<proteinExistence type="predicted"/>
<dbReference type="InterPro" id="IPR050834">
    <property type="entry name" value="Glycosyltransf_2"/>
</dbReference>
<dbReference type="Gene3D" id="3.90.550.10">
    <property type="entry name" value="Spore Coat Polysaccharide Biosynthesis Protein SpsA, Chain A"/>
    <property type="match status" value="1"/>
</dbReference>
<evidence type="ECO:0000313" key="2">
    <source>
        <dbReference type="EMBL" id="KAA9339346.1"/>
    </source>
</evidence>
<reference evidence="2 3" key="1">
    <citation type="submission" date="2019-09" db="EMBL/GenBank/DDBJ databases">
        <title>Genome sequence of Hymenobacter sp. M3.</title>
        <authorList>
            <person name="Srinivasan S."/>
        </authorList>
    </citation>
    <scope>NUCLEOTIDE SEQUENCE [LARGE SCALE GENOMIC DNA]</scope>
    <source>
        <strain evidence="2 3">M3</strain>
    </source>
</reference>
<dbReference type="PANTHER" id="PTHR43685">
    <property type="entry name" value="GLYCOSYLTRANSFERASE"/>
    <property type="match status" value="1"/>
</dbReference>
<dbReference type="AlphaFoldDB" id="A0A7L4ZV99"/>
<gene>
    <name evidence="2" type="ORF">F0P96_01595</name>
</gene>
<protein>
    <submittedName>
        <fullName evidence="2">Glycosyltransferase</fullName>
    </submittedName>
</protein>
<dbReference type="EMBL" id="VTWU01000001">
    <property type="protein sequence ID" value="KAA9339346.1"/>
    <property type="molecule type" value="Genomic_DNA"/>
</dbReference>
<evidence type="ECO:0000259" key="1">
    <source>
        <dbReference type="Pfam" id="PF00535"/>
    </source>
</evidence>
<dbReference type="Proteomes" id="UP000326380">
    <property type="component" value="Unassembled WGS sequence"/>
</dbReference>
<name>A0A7L4ZV99_9BACT</name>
<dbReference type="PANTHER" id="PTHR43685:SF2">
    <property type="entry name" value="GLYCOSYLTRANSFERASE 2-LIKE DOMAIN-CONTAINING PROTEIN"/>
    <property type="match status" value="1"/>
</dbReference>
<dbReference type="RefSeq" id="WP_151076994.1">
    <property type="nucleotide sequence ID" value="NZ_CP047647.1"/>
</dbReference>
<evidence type="ECO:0000313" key="3">
    <source>
        <dbReference type="Proteomes" id="UP000326380"/>
    </source>
</evidence>
<sequence>MSADSWGLTLLGAALGLPAALYAGVLLTLRRHWQRLPVVPITGPADAPLPAATPTVSVLIAARNEADTLPLLLADLNQQQGLAPGYFEVLVADDHSTDATAEAVRQFAARSAYPLRVVSLAELPDPATGKKAAVAAALATATTPWVLLTDADCRVPPHWLAAYAAPMAEPTVQFISGPVLLEGRGLLAELQGLELAALVGVGAACIAAGAPTMCNGANLAYRRSAFAAVAGFAGNAHVPSGDDEFLLHKLAALYPQGIRFLKHPAAVVRTEAQPTLPALLNQRVRWASKWQHYQTAAPRRLALLVLGANLVLALLPLLALAWPALWPWAAAAWLLKLGADALFLSPVLGFFARRRWLWLVPLLQLVYPLYALATGLLGLRGGYRWKGRRTR</sequence>
<comment type="caution">
    <text evidence="2">The sequence shown here is derived from an EMBL/GenBank/DDBJ whole genome shotgun (WGS) entry which is preliminary data.</text>
</comment>
<dbReference type="Pfam" id="PF00535">
    <property type="entry name" value="Glycos_transf_2"/>
    <property type="match status" value="1"/>
</dbReference>
<organism evidence="2 3">
    <name type="scientific">Hymenobacter busanensis</name>
    <dbReference type="NCBI Taxonomy" id="2607656"/>
    <lineage>
        <taxon>Bacteria</taxon>
        <taxon>Pseudomonadati</taxon>
        <taxon>Bacteroidota</taxon>
        <taxon>Cytophagia</taxon>
        <taxon>Cytophagales</taxon>
        <taxon>Hymenobacteraceae</taxon>
        <taxon>Hymenobacter</taxon>
    </lineage>
</organism>